<evidence type="ECO:0000313" key="1">
    <source>
        <dbReference type="EMBL" id="KAL3878165.1"/>
    </source>
</evidence>
<protein>
    <recommendedName>
        <fullName evidence="3">Ig-like domain-containing protein</fullName>
    </recommendedName>
</protein>
<sequence>MLEVSTETLPILFKAFPSNLSLTYGGNTDFDLARSSVTLQCQTDTCTYPAPRVKWYSSVSTVLETKRPLKPKDYHGTVLVHK</sequence>
<dbReference type="EMBL" id="JBJQND010000004">
    <property type="protein sequence ID" value="KAL3878165.1"/>
    <property type="molecule type" value="Genomic_DNA"/>
</dbReference>
<reference evidence="1 2" key="1">
    <citation type="submission" date="2024-11" db="EMBL/GenBank/DDBJ databases">
        <title>Chromosome-level genome assembly of the freshwater bivalve Anodonta woodiana.</title>
        <authorList>
            <person name="Chen X."/>
        </authorList>
    </citation>
    <scope>NUCLEOTIDE SEQUENCE [LARGE SCALE GENOMIC DNA]</scope>
    <source>
        <strain evidence="1">MN2024</strain>
        <tissue evidence="1">Gills</tissue>
    </source>
</reference>
<comment type="caution">
    <text evidence="1">The sequence shown here is derived from an EMBL/GenBank/DDBJ whole genome shotgun (WGS) entry which is preliminary data.</text>
</comment>
<dbReference type="AlphaFoldDB" id="A0ABD3WW00"/>
<proteinExistence type="predicted"/>
<evidence type="ECO:0008006" key="3">
    <source>
        <dbReference type="Google" id="ProtNLM"/>
    </source>
</evidence>
<feature type="non-terminal residue" evidence="1">
    <location>
        <position position="82"/>
    </location>
</feature>
<gene>
    <name evidence="1" type="ORF">ACJMK2_030534</name>
</gene>
<evidence type="ECO:0000313" key="2">
    <source>
        <dbReference type="Proteomes" id="UP001634394"/>
    </source>
</evidence>
<dbReference type="Proteomes" id="UP001634394">
    <property type="component" value="Unassembled WGS sequence"/>
</dbReference>
<keyword evidence="2" id="KW-1185">Reference proteome</keyword>
<organism evidence="1 2">
    <name type="scientific">Sinanodonta woodiana</name>
    <name type="common">Chinese pond mussel</name>
    <name type="synonym">Anodonta woodiana</name>
    <dbReference type="NCBI Taxonomy" id="1069815"/>
    <lineage>
        <taxon>Eukaryota</taxon>
        <taxon>Metazoa</taxon>
        <taxon>Spiralia</taxon>
        <taxon>Lophotrochozoa</taxon>
        <taxon>Mollusca</taxon>
        <taxon>Bivalvia</taxon>
        <taxon>Autobranchia</taxon>
        <taxon>Heteroconchia</taxon>
        <taxon>Palaeoheterodonta</taxon>
        <taxon>Unionida</taxon>
        <taxon>Unionoidea</taxon>
        <taxon>Unionidae</taxon>
        <taxon>Unioninae</taxon>
        <taxon>Sinanodonta</taxon>
    </lineage>
</organism>
<accession>A0ABD3WW00</accession>
<name>A0ABD3WW00_SINWO</name>